<dbReference type="Pfam" id="PF00564">
    <property type="entry name" value="PB1"/>
    <property type="match status" value="1"/>
</dbReference>
<evidence type="ECO:0000256" key="4">
    <source>
        <dbReference type="ARBA" id="ARBA00022840"/>
    </source>
</evidence>
<keyword evidence="11" id="KW-1185">Reference proteome</keyword>
<dbReference type="PANTHER" id="PTHR48016">
    <property type="entry name" value="MAP KINASE KINASE KINASE SSK2-RELATED-RELATED"/>
    <property type="match status" value="1"/>
</dbReference>
<name>R7UD94_CAPTE</name>
<feature type="binding site" evidence="5">
    <location>
        <position position="394"/>
    </location>
    <ligand>
        <name>ATP</name>
        <dbReference type="ChEBI" id="CHEBI:30616"/>
    </ligand>
</feature>
<dbReference type="EnsemblMetazoa" id="CapteT195803">
    <property type="protein sequence ID" value="CapteP195803"/>
    <property type="gene ID" value="CapteG195803"/>
</dbReference>
<dbReference type="Gene3D" id="3.10.20.90">
    <property type="entry name" value="Phosphatidylinositol 3-kinase Catalytic Subunit, Chain A, domain 1"/>
    <property type="match status" value="1"/>
</dbReference>
<evidence type="ECO:0000259" key="7">
    <source>
        <dbReference type="PROSITE" id="PS50011"/>
    </source>
</evidence>
<reference evidence="9 11" key="2">
    <citation type="journal article" date="2013" name="Nature">
        <title>Insights into bilaterian evolution from three spiralian genomes.</title>
        <authorList>
            <person name="Simakov O."/>
            <person name="Marletaz F."/>
            <person name="Cho S.J."/>
            <person name="Edsinger-Gonzales E."/>
            <person name="Havlak P."/>
            <person name="Hellsten U."/>
            <person name="Kuo D.H."/>
            <person name="Larsson T."/>
            <person name="Lv J."/>
            <person name="Arendt D."/>
            <person name="Savage R."/>
            <person name="Osoegawa K."/>
            <person name="de Jong P."/>
            <person name="Grimwood J."/>
            <person name="Chapman J.A."/>
            <person name="Shapiro H."/>
            <person name="Aerts A."/>
            <person name="Otillar R.P."/>
            <person name="Terry A.Y."/>
            <person name="Boore J.L."/>
            <person name="Grigoriev I.V."/>
            <person name="Lindberg D.R."/>
            <person name="Seaver E.C."/>
            <person name="Weisblat D.A."/>
            <person name="Putnam N.H."/>
            <person name="Rokhsar D.S."/>
        </authorList>
    </citation>
    <scope>NUCLEOTIDE SEQUENCE</scope>
    <source>
        <strain evidence="9 11">I ESC-2004</strain>
    </source>
</reference>
<organism evidence="9">
    <name type="scientific">Capitella teleta</name>
    <name type="common">Polychaete worm</name>
    <dbReference type="NCBI Taxonomy" id="283909"/>
    <lineage>
        <taxon>Eukaryota</taxon>
        <taxon>Metazoa</taxon>
        <taxon>Spiralia</taxon>
        <taxon>Lophotrochozoa</taxon>
        <taxon>Annelida</taxon>
        <taxon>Polychaeta</taxon>
        <taxon>Sedentaria</taxon>
        <taxon>Scolecida</taxon>
        <taxon>Capitellidae</taxon>
        <taxon>Capitella</taxon>
    </lineage>
</organism>
<dbReference type="OMA" id="FTIVILH"/>
<evidence type="ECO:0000256" key="6">
    <source>
        <dbReference type="SAM" id="MobiDB-lite"/>
    </source>
</evidence>
<reference evidence="10" key="3">
    <citation type="submission" date="2015-06" db="UniProtKB">
        <authorList>
            <consortium name="EnsemblMetazoa"/>
        </authorList>
    </citation>
    <scope>IDENTIFICATION</scope>
</reference>
<evidence type="ECO:0000313" key="10">
    <source>
        <dbReference type="EnsemblMetazoa" id="CapteP195803"/>
    </source>
</evidence>
<feature type="region of interest" description="Disordered" evidence="6">
    <location>
        <begin position="160"/>
        <end position="299"/>
    </location>
</feature>
<proteinExistence type="predicted"/>
<accession>R7UD94</accession>
<evidence type="ECO:0008006" key="12">
    <source>
        <dbReference type="Google" id="ProtNLM"/>
    </source>
</evidence>
<dbReference type="InterPro" id="IPR050538">
    <property type="entry name" value="MAP_kinase_kinase_kinase"/>
</dbReference>
<evidence type="ECO:0000256" key="2">
    <source>
        <dbReference type="ARBA" id="ARBA00022741"/>
    </source>
</evidence>
<keyword evidence="2 5" id="KW-0547">Nucleotide-binding</keyword>
<keyword evidence="3" id="KW-0418">Kinase</keyword>
<dbReference type="InterPro" id="IPR053793">
    <property type="entry name" value="PB1-like"/>
</dbReference>
<dbReference type="InterPro" id="IPR011009">
    <property type="entry name" value="Kinase-like_dom_sf"/>
</dbReference>
<feature type="compositionally biased region" description="Low complexity" evidence="6">
    <location>
        <begin position="315"/>
        <end position="337"/>
    </location>
</feature>
<dbReference type="EMBL" id="KB304688">
    <property type="protein sequence ID" value="ELU01773.1"/>
    <property type="molecule type" value="Genomic_DNA"/>
</dbReference>
<dbReference type="InterPro" id="IPR017441">
    <property type="entry name" value="Protein_kinase_ATP_BS"/>
</dbReference>
<reference evidence="11" key="1">
    <citation type="submission" date="2012-12" db="EMBL/GenBank/DDBJ databases">
        <authorList>
            <person name="Hellsten U."/>
            <person name="Grimwood J."/>
            <person name="Chapman J.A."/>
            <person name="Shapiro H."/>
            <person name="Aerts A."/>
            <person name="Otillar R.P."/>
            <person name="Terry A.Y."/>
            <person name="Boore J.L."/>
            <person name="Simakov O."/>
            <person name="Marletaz F."/>
            <person name="Cho S.-J."/>
            <person name="Edsinger-Gonzales E."/>
            <person name="Havlak P."/>
            <person name="Kuo D.-H."/>
            <person name="Larsson T."/>
            <person name="Lv J."/>
            <person name="Arendt D."/>
            <person name="Savage R."/>
            <person name="Osoegawa K."/>
            <person name="de Jong P."/>
            <person name="Lindberg D.R."/>
            <person name="Seaver E.C."/>
            <person name="Weisblat D.A."/>
            <person name="Putnam N.H."/>
            <person name="Grigoriev I.V."/>
            <person name="Rokhsar D.S."/>
        </authorList>
    </citation>
    <scope>NUCLEOTIDE SEQUENCE</scope>
    <source>
        <strain evidence="11">I ESC-2004</strain>
    </source>
</reference>
<evidence type="ECO:0000256" key="3">
    <source>
        <dbReference type="ARBA" id="ARBA00022777"/>
    </source>
</evidence>
<dbReference type="PROSITE" id="PS50011">
    <property type="entry name" value="PROTEIN_KINASE_DOM"/>
    <property type="match status" value="1"/>
</dbReference>
<keyword evidence="1" id="KW-0808">Transferase</keyword>
<dbReference type="SUPFAM" id="SSF56112">
    <property type="entry name" value="Protein kinase-like (PK-like)"/>
    <property type="match status" value="1"/>
</dbReference>
<evidence type="ECO:0000256" key="5">
    <source>
        <dbReference type="PROSITE-ProRule" id="PRU10141"/>
    </source>
</evidence>
<dbReference type="PANTHER" id="PTHR48016:SF56">
    <property type="entry name" value="MAPKK KINASE"/>
    <property type="match status" value="1"/>
</dbReference>
<dbReference type="InterPro" id="IPR000719">
    <property type="entry name" value="Prot_kinase_dom"/>
</dbReference>
<feature type="compositionally biased region" description="Polar residues" evidence="6">
    <location>
        <begin position="273"/>
        <end position="295"/>
    </location>
</feature>
<evidence type="ECO:0000313" key="11">
    <source>
        <dbReference type="Proteomes" id="UP000014760"/>
    </source>
</evidence>
<dbReference type="Gene3D" id="1.10.510.10">
    <property type="entry name" value="Transferase(Phosphotransferase) domain 1"/>
    <property type="match status" value="1"/>
</dbReference>
<dbReference type="PROSITE" id="PS51745">
    <property type="entry name" value="PB1"/>
    <property type="match status" value="1"/>
</dbReference>
<feature type="compositionally biased region" description="Basic and acidic residues" evidence="6">
    <location>
        <begin position="174"/>
        <end position="185"/>
    </location>
</feature>
<dbReference type="EMBL" id="AMQN01009132">
    <property type="status" value="NOT_ANNOTATED_CDS"/>
    <property type="molecule type" value="Genomic_DNA"/>
</dbReference>
<sequence>MSALMCNRATICAADPRDQDVFNTIKDSLEFRLKEKQHRSVAPTQQMPQHSPVVKELRVKCEFQGEKRVMQIGRPVRFSNLTDKIRQYYHQDLKMFYTTTSQDVTCLLLDQKDLDTAINLVDQNERMHSLRLRLVKETDSLPPGRLGELFGGAPTVHVRSKSPVLMNDNNNSKSRCEPHRIDRDSPPPGTLPKRELYRSASRVSCGSEGQFIPEDHQDELGDPLSPSSSLSGSQSSFDSCLPHRGKGSLRSVKSDTGTYPEYEESHSRGRSTFPRSANRTSTLSYDRIPQGSQSFPFHGKNTDFSVGHLHEQMSTLSSQGISTSSSSSGRGTLGSNSPALHDQLSAYKRAASRNHQRSPQVPLRWEKGRILGSGAFGQVYLCHCMDSGRELAVKQVHFGDRNSEISKE</sequence>
<evidence type="ECO:0000313" key="9">
    <source>
        <dbReference type="EMBL" id="ELU01773.1"/>
    </source>
</evidence>
<feature type="domain" description="Protein kinase" evidence="7">
    <location>
        <begin position="365"/>
        <end position="408"/>
    </location>
</feature>
<dbReference type="PROSITE" id="PS00107">
    <property type="entry name" value="PROTEIN_KINASE_ATP"/>
    <property type="match status" value="1"/>
</dbReference>
<feature type="domain" description="PB1" evidence="8">
    <location>
        <begin position="56"/>
        <end position="137"/>
    </location>
</feature>
<feature type="non-terminal residue" evidence="9">
    <location>
        <position position="408"/>
    </location>
</feature>
<evidence type="ECO:0000256" key="1">
    <source>
        <dbReference type="ARBA" id="ARBA00022679"/>
    </source>
</evidence>
<dbReference type="InterPro" id="IPR000270">
    <property type="entry name" value="PB1_dom"/>
</dbReference>
<dbReference type="Proteomes" id="UP000014760">
    <property type="component" value="Unassembled WGS sequence"/>
</dbReference>
<keyword evidence="4 5" id="KW-0067">ATP-binding</keyword>
<dbReference type="GO" id="GO:0005524">
    <property type="term" value="F:ATP binding"/>
    <property type="evidence" value="ECO:0007669"/>
    <property type="project" value="UniProtKB-UniRule"/>
</dbReference>
<feature type="region of interest" description="Disordered" evidence="6">
    <location>
        <begin position="315"/>
        <end position="339"/>
    </location>
</feature>
<gene>
    <name evidence="9" type="ORF">CAPTEDRAFT_195803</name>
</gene>
<dbReference type="STRING" id="283909.R7UD94"/>
<feature type="compositionally biased region" description="Low complexity" evidence="6">
    <location>
        <begin position="222"/>
        <end position="239"/>
    </location>
</feature>
<dbReference type="SUPFAM" id="SSF54277">
    <property type="entry name" value="CAD &amp; PB1 domains"/>
    <property type="match status" value="1"/>
</dbReference>
<protein>
    <recommendedName>
        <fullName evidence="12">Protein kinase domain-containing protein</fullName>
    </recommendedName>
</protein>
<dbReference type="GO" id="GO:0004672">
    <property type="term" value="F:protein kinase activity"/>
    <property type="evidence" value="ECO:0007669"/>
    <property type="project" value="InterPro"/>
</dbReference>
<dbReference type="AlphaFoldDB" id="R7UD94"/>
<evidence type="ECO:0000259" key="8">
    <source>
        <dbReference type="PROSITE" id="PS51745"/>
    </source>
</evidence>
<dbReference type="HOGENOM" id="CLU_029447_0_0_1"/>
<dbReference type="OrthoDB" id="8693905at2759"/>